<keyword evidence="2" id="KW-1185">Reference proteome</keyword>
<dbReference type="InterPro" id="IPR029063">
    <property type="entry name" value="SAM-dependent_MTases_sf"/>
</dbReference>
<dbReference type="EMBL" id="CP003630">
    <property type="protein sequence ID" value="AFZ20903.1"/>
    <property type="molecule type" value="Genomic_DNA"/>
</dbReference>
<dbReference type="AlphaFoldDB" id="K9WL36"/>
<keyword evidence="1" id="KW-0808">Transferase</keyword>
<dbReference type="GO" id="GO:0008168">
    <property type="term" value="F:methyltransferase activity"/>
    <property type="evidence" value="ECO:0007669"/>
    <property type="project" value="UniProtKB-KW"/>
</dbReference>
<dbReference type="Pfam" id="PF13489">
    <property type="entry name" value="Methyltransf_23"/>
    <property type="match status" value="1"/>
</dbReference>
<dbReference type="GO" id="GO:0032259">
    <property type="term" value="P:methylation"/>
    <property type="evidence" value="ECO:0007669"/>
    <property type="project" value="UniProtKB-KW"/>
</dbReference>
<dbReference type="eggNOG" id="COG2230">
    <property type="taxonomic scope" value="Bacteria"/>
</dbReference>
<gene>
    <name evidence="1" type="ORF">Mic7113_5254</name>
</gene>
<evidence type="ECO:0000313" key="1">
    <source>
        <dbReference type="EMBL" id="AFZ20903.1"/>
    </source>
</evidence>
<keyword evidence="1" id="KW-0489">Methyltransferase</keyword>
<dbReference type="SUPFAM" id="SSF53335">
    <property type="entry name" value="S-adenosyl-L-methionine-dependent methyltransferases"/>
    <property type="match status" value="1"/>
</dbReference>
<sequence>MLVKQFLPWWSKIAAKLLLSRLPIKYQFWKKLALFEHGYMDRPSYAYEVFKQHFDRVEGLKEGFVSLELGPGDSLVSAMLSRAFGCSASYLVDVGAFANRDLQLYRNMSSFLADKGLPTIRADKFKSIEEMLVACGADYKTSGLLSLREIPEQSVDFIWSSAVLEHIRRADFLETMRELRRIIRSSGVCSHQIDLRDHLGGALNNLRFSEKTWESDFMAQSGFYTNRIRYSEMLVLFQKAGFSVEVMHVNRWNSPPTPKEKLHKIFQNLPEEELCVLDFSVILKPV</sequence>
<dbReference type="RefSeq" id="WP_015185036.1">
    <property type="nucleotide sequence ID" value="NC_019738.1"/>
</dbReference>
<organism evidence="1 2">
    <name type="scientific">Allocoleopsis franciscana PCC 7113</name>
    <dbReference type="NCBI Taxonomy" id="1173027"/>
    <lineage>
        <taxon>Bacteria</taxon>
        <taxon>Bacillati</taxon>
        <taxon>Cyanobacteriota</taxon>
        <taxon>Cyanophyceae</taxon>
        <taxon>Coleofasciculales</taxon>
        <taxon>Coleofasciculaceae</taxon>
        <taxon>Allocoleopsis</taxon>
        <taxon>Allocoleopsis franciscana</taxon>
    </lineage>
</organism>
<dbReference type="Proteomes" id="UP000010471">
    <property type="component" value="Chromosome"/>
</dbReference>
<evidence type="ECO:0000313" key="2">
    <source>
        <dbReference type="Proteomes" id="UP000010471"/>
    </source>
</evidence>
<proteinExistence type="predicted"/>
<name>K9WL36_9CYAN</name>
<dbReference type="Gene3D" id="3.40.50.150">
    <property type="entry name" value="Vaccinia Virus protein VP39"/>
    <property type="match status" value="1"/>
</dbReference>
<dbReference type="HOGENOM" id="CLU_986527_0_0_3"/>
<dbReference type="OrthoDB" id="9153586at2"/>
<reference evidence="1 2" key="1">
    <citation type="submission" date="2012-06" db="EMBL/GenBank/DDBJ databases">
        <title>Finished chromosome of genome of Microcoleus sp. PCC 7113.</title>
        <authorList>
            <consortium name="US DOE Joint Genome Institute"/>
            <person name="Gugger M."/>
            <person name="Coursin T."/>
            <person name="Rippka R."/>
            <person name="Tandeau De Marsac N."/>
            <person name="Huntemann M."/>
            <person name="Wei C.-L."/>
            <person name="Han J."/>
            <person name="Detter J.C."/>
            <person name="Han C."/>
            <person name="Tapia R."/>
            <person name="Chen A."/>
            <person name="Kyrpides N."/>
            <person name="Mavromatis K."/>
            <person name="Markowitz V."/>
            <person name="Szeto E."/>
            <person name="Ivanova N."/>
            <person name="Pagani I."/>
            <person name="Pati A."/>
            <person name="Goodwin L."/>
            <person name="Nordberg H.P."/>
            <person name="Cantor M.N."/>
            <person name="Hua S.X."/>
            <person name="Woyke T."/>
            <person name="Kerfeld C.A."/>
        </authorList>
    </citation>
    <scope>NUCLEOTIDE SEQUENCE [LARGE SCALE GENOMIC DNA]</scope>
    <source>
        <strain evidence="1 2">PCC 7113</strain>
    </source>
</reference>
<dbReference type="KEGG" id="mic:Mic7113_5254"/>
<dbReference type="STRING" id="1173027.Mic7113_5254"/>
<protein>
    <submittedName>
        <fullName evidence="1">Methyltransferase family protein</fullName>
    </submittedName>
</protein>
<accession>K9WL36</accession>